<dbReference type="InterPro" id="IPR013785">
    <property type="entry name" value="Aldolase_TIM"/>
</dbReference>
<dbReference type="CDD" id="cd00429">
    <property type="entry name" value="RPE"/>
    <property type="match status" value="1"/>
</dbReference>
<dbReference type="GO" id="GO:0005975">
    <property type="term" value="P:carbohydrate metabolic process"/>
    <property type="evidence" value="ECO:0007669"/>
    <property type="project" value="InterPro"/>
</dbReference>
<dbReference type="Gene3D" id="3.20.20.70">
    <property type="entry name" value="Aldolase class I"/>
    <property type="match status" value="1"/>
</dbReference>
<protein>
    <submittedName>
        <fullName evidence="3">Ribulose-phosphate 3-epimerase</fullName>
    </submittedName>
</protein>
<keyword evidence="1" id="KW-0479">Metal-binding</keyword>
<reference evidence="3 4" key="1">
    <citation type="submission" date="2020-08" db="EMBL/GenBank/DDBJ databases">
        <title>Cohnella phylogeny.</title>
        <authorList>
            <person name="Dunlap C."/>
        </authorList>
    </citation>
    <scope>NUCLEOTIDE SEQUENCE [LARGE SCALE GENOMIC DNA]</scope>
    <source>
        <strain evidence="3 4">DSM 28246</strain>
    </source>
</reference>
<dbReference type="RefSeq" id="WP_185142281.1">
    <property type="nucleotide sequence ID" value="NZ_JACJVP010000011.1"/>
</dbReference>
<evidence type="ECO:0000313" key="3">
    <source>
        <dbReference type="EMBL" id="MBB6670800.1"/>
    </source>
</evidence>
<dbReference type="Pfam" id="PF00834">
    <property type="entry name" value="Ribul_P_3_epim"/>
    <property type="match status" value="1"/>
</dbReference>
<keyword evidence="4" id="KW-1185">Reference proteome</keyword>
<comment type="caution">
    <text evidence="3">The sequence shown here is derived from an EMBL/GenBank/DDBJ whole genome shotgun (WGS) entry which is preliminary data.</text>
</comment>
<dbReference type="EMBL" id="JACJVP010000011">
    <property type="protein sequence ID" value="MBB6670800.1"/>
    <property type="molecule type" value="Genomic_DNA"/>
</dbReference>
<proteinExistence type="predicted"/>
<dbReference type="InterPro" id="IPR011060">
    <property type="entry name" value="RibuloseP-bd_barrel"/>
</dbReference>
<dbReference type="GO" id="GO:0016857">
    <property type="term" value="F:racemase and epimerase activity, acting on carbohydrates and derivatives"/>
    <property type="evidence" value="ECO:0007669"/>
    <property type="project" value="InterPro"/>
</dbReference>
<evidence type="ECO:0000256" key="1">
    <source>
        <dbReference type="ARBA" id="ARBA00022723"/>
    </source>
</evidence>
<gene>
    <name evidence="3" type="ORF">H7C19_08880</name>
</gene>
<dbReference type="Proteomes" id="UP000547209">
    <property type="component" value="Unassembled WGS sequence"/>
</dbReference>
<dbReference type="AlphaFoldDB" id="A0A7X0RQZ0"/>
<name>A0A7X0RQZ0_9BACL</name>
<organism evidence="3 4">
    <name type="scientific">Cohnella nanjingensis</name>
    <dbReference type="NCBI Taxonomy" id="1387779"/>
    <lineage>
        <taxon>Bacteria</taxon>
        <taxon>Bacillati</taxon>
        <taxon>Bacillota</taxon>
        <taxon>Bacilli</taxon>
        <taxon>Bacillales</taxon>
        <taxon>Paenibacillaceae</taxon>
        <taxon>Cohnella</taxon>
    </lineage>
</organism>
<sequence>MSIWATLPQNRVISELSLWSADLSRLADEIARTDAYADFYHLDVSDGHFSPQLLFFPDLVAQIRPHTRKLFHVHLMAGNSILLEQIEQFVRAGADILTLWLENGKIVPDALHALHKANVAAGLSIGLDTEPEELVAYFPDIQLITLMGTRIGVKGQDLDENAYTRIRKLRTLIRDHGYQNRIKIAADGGIRSHTVPDLRLAGADTVVMGSLAFGSPDLGRTFAWLHSLPGPDQ</sequence>
<dbReference type="PANTHER" id="PTHR11749">
    <property type="entry name" value="RIBULOSE-5-PHOSPHATE-3-EPIMERASE"/>
    <property type="match status" value="1"/>
</dbReference>
<dbReference type="InterPro" id="IPR000056">
    <property type="entry name" value="Ribul_P_3_epim-like"/>
</dbReference>
<dbReference type="SUPFAM" id="SSF51366">
    <property type="entry name" value="Ribulose-phoshate binding barrel"/>
    <property type="match status" value="1"/>
</dbReference>
<evidence type="ECO:0000256" key="2">
    <source>
        <dbReference type="ARBA" id="ARBA00023235"/>
    </source>
</evidence>
<accession>A0A7X0RQZ0</accession>
<evidence type="ECO:0000313" key="4">
    <source>
        <dbReference type="Proteomes" id="UP000547209"/>
    </source>
</evidence>
<keyword evidence="2" id="KW-0413">Isomerase</keyword>
<dbReference type="GO" id="GO:0046872">
    <property type="term" value="F:metal ion binding"/>
    <property type="evidence" value="ECO:0007669"/>
    <property type="project" value="UniProtKB-KW"/>
</dbReference>